<dbReference type="Proteomes" id="UP001165121">
    <property type="component" value="Unassembled WGS sequence"/>
</dbReference>
<evidence type="ECO:0000313" key="1">
    <source>
        <dbReference type="EMBL" id="GMG11936.1"/>
    </source>
</evidence>
<protein>
    <submittedName>
        <fullName evidence="1">Unnamed protein product</fullName>
    </submittedName>
</protein>
<sequence length="230" mass="25210">MTVEIVDELGEVTTEEVKAIETEEGLKIELPTDEGFVPVEVPEVPKEIQDQIVEEHGPELVENDEEPLIVGGDPSTYMWWLHQEQPVETPEVEAPVVETITVVNDEGEQQQVILVGDIEDGKQTIEVADEFGGYTETEVKAIETEEGEKLVVPDAQGVDTVVTVPDVPEEVAEIATEDTQVVNVVTPEGETEQVIVEGEPDHGTMTVEIVDELGEVTTEEVKAIETDEAR</sequence>
<organism evidence="1 2">
    <name type="scientific">Phytophthora fragariaefolia</name>
    <dbReference type="NCBI Taxonomy" id="1490495"/>
    <lineage>
        <taxon>Eukaryota</taxon>
        <taxon>Sar</taxon>
        <taxon>Stramenopiles</taxon>
        <taxon>Oomycota</taxon>
        <taxon>Peronosporomycetes</taxon>
        <taxon>Peronosporales</taxon>
        <taxon>Peronosporaceae</taxon>
        <taxon>Phytophthora</taxon>
    </lineage>
</organism>
<accession>A0A9W6YHH0</accession>
<proteinExistence type="predicted"/>
<keyword evidence="2" id="KW-1185">Reference proteome</keyword>
<reference evidence="1" key="1">
    <citation type="submission" date="2023-04" db="EMBL/GenBank/DDBJ databases">
        <title>Phytophthora fragariaefolia NBRC 109709.</title>
        <authorList>
            <person name="Ichikawa N."/>
            <person name="Sato H."/>
            <person name="Tonouchi N."/>
        </authorList>
    </citation>
    <scope>NUCLEOTIDE SEQUENCE</scope>
    <source>
        <strain evidence="1">NBRC 109709</strain>
    </source>
</reference>
<gene>
    <name evidence="1" type="ORF">Pfra01_002910100</name>
</gene>
<name>A0A9W6YHH0_9STRA</name>
<comment type="caution">
    <text evidence="1">The sequence shown here is derived from an EMBL/GenBank/DDBJ whole genome shotgun (WGS) entry which is preliminary data.</text>
</comment>
<evidence type="ECO:0000313" key="2">
    <source>
        <dbReference type="Proteomes" id="UP001165121"/>
    </source>
</evidence>
<dbReference type="AlphaFoldDB" id="A0A9W6YHH0"/>
<dbReference type="OrthoDB" id="118455at2759"/>
<dbReference type="EMBL" id="BSXT01018493">
    <property type="protein sequence ID" value="GMG11936.1"/>
    <property type="molecule type" value="Genomic_DNA"/>
</dbReference>